<evidence type="ECO:0000313" key="1">
    <source>
        <dbReference type="EMBL" id="KAF9810333.1"/>
    </source>
</evidence>
<dbReference type="AlphaFoldDB" id="A0A8H7NZ03"/>
<comment type="caution">
    <text evidence="1">The sequence shown here is derived from an EMBL/GenBank/DDBJ whole genome shotgun (WGS) entry which is preliminary data.</text>
</comment>
<name>A0A8H7NZ03_9APHY</name>
<dbReference type="EMBL" id="JADOXO010000178">
    <property type="protein sequence ID" value="KAF9810333.1"/>
    <property type="molecule type" value="Genomic_DNA"/>
</dbReference>
<proteinExistence type="predicted"/>
<organism evidence="1 2">
    <name type="scientific">Rhodonia placenta</name>
    <dbReference type="NCBI Taxonomy" id="104341"/>
    <lineage>
        <taxon>Eukaryota</taxon>
        <taxon>Fungi</taxon>
        <taxon>Dikarya</taxon>
        <taxon>Basidiomycota</taxon>
        <taxon>Agaricomycotina</taxon>
        <taxon>Agaricomycetes</taxon>
        <taxon>Polyporales</taxon>
        <taxon>Adustoporiaceae</taxon>
        <taxon>Rhodonia</taxon>
    </lineage>
</organism>
<gene>
    <name evidence="1" type="ORF">IEO21_06992</name>
</gene>
<sequence>MLRRLPLEVWLLVIDELGAEGEYDALEAFAEASEGLLKERAERYIPEKMTFRTKEAVTSINLRQRWAGPKKVRILGEIRSEQLEIKRAEWPVHDFDLRSLLLDLACFDIEYLVLWDVTFPTVLTFWRLVCTFPRWIFLRDVRFAKTAIDARTLSAFRLPSACKLFLVVLPEQSDMDRRRSLATHPAGLLEMILAQTQASPSPWSNITALTLIDVILPTAATFGRLLCAFPALKRLKIVRHFMFSEHGFNLSDVPMLSKLTKIVLDEDFLLWSDPQSVHDLVDLLIQSGASRRLEGIDVWLSPSSRVGTSIDIALNRLVTHAGQSLKYLRLNEVVQDKLPLFNEASTYAAPSTACCFNISANTHLEHLVVQVEITHEGGSPLALLLELLHQVTLAHISNIDLLFIFTDKADLAKLWADLPHLDAALSKTSFKTLREVEMVFCPENEFTDIPEALVESCLPKLDARRILRTWLVHSIRVDRPSGTMNIELD</sequence>
<accession>A0A8H7NZ03</accession>
<reference evidence="1" key="2">
    <citation type="journal article" name="Front. Microbiol.">
        <title>Degradative Capacity of Two Strains of Rhodonia placenta: From Phenotype to Genotype.</title>
        <authorList>
            <person name="Kolle M."/>
            <person name="Horta M.A.C."/>
            <person name="Nowrousian M."/>
            <person name="Ohm R.A."/>
            <person name="Benz J.P."/>
            <person name="Pilgard A."/>
        </authorList>
    </citation>
    <scope>NUCLEOTIDE SEQUENCE</scope>
    <source>
        <strain evidence="1">FPRL280</strain>
    </source>
</reference>
<protein>
    <submittedName>
        <fullName evidence="1">Uncharacterized protein</fullName>
    </submittedName>
</protein>
<reference evidence="1" key="1">
    <citation type="submission" date="2020-11" db="EMBL/GenBank/DDBJ databases">
        <authorList>
            <person name="Koelle M."/>
            <person name="Horta M.A.C."/>
            <person name="Nowrousian M."/>
            <person name="Ohm R.A."/>
            <person name="Benz P."/>
            <person name="Pilgard A."/>
        </authorList>
    </citation>
    <scope>NUCLEOTIDE SEQUENCE</scope>
    <source>
        <strain evidence="1">FPRL280</strain>
    </source>
</reference>
<dbReference type="Proteomes" id="UP000639403">
    <property type="component" value="Unassembled WGS sequence"/>
</dbReference>
<evidence type="ECO:0000313" key="2">
    <source>
        <dbReference type="Proteomes" id="UP000639403"/>
    </source>
</evidence>